<dbReference type="EMBL" id="JACEFI010000022">
    <property type="protein sequence ID" value="KAH0593195.1"/>
    <property type="molecule type" value="Genomic_DNA"/>
</dbReference>
<dbReference type="Gene3D" id="1.20.1250.20">
    <property type="entry name" value="MFS general substrate transporter like domains"/>
    <property type="match status" value="1"/>
</dbReference>
<dbReference type="PANTHER" id="PTHR23501">
    <property type="entry name" value="MAJOR FACILITATOR SUPERFAMILY"/>
    <property type="match status" value="1"/>
</dbReference>
<feature type="transmembrane region" description="Helical" evidence="6">
    <location>
        <begin position="393"/>
        <end position="410"/>
    </location>
</feature>
<feature type="transmembrane region" description="Helical" evidence="6">
    <location>
        <begin position="186"/>
        <end position="206"/>
    </location>
</feature>
<evidence type="ECO:0000256" key="4">
    <source>
        <dbReference type="ARBA" id="ARBA00023136"/>
    </source>
</evidence>
<name>A0A9P8M3R4_9HYPO</name>
<dbReference type="AlphaFoldDB" id="A0A9P8M3R4"/>
<accession>A0A9P8M3R4</accession>
<dbReference type="GO" id="GO:0000329">
    <property type="term" value="C:fungal-type vacuole membrane"/>
    <property type="evidence" value="ECO:0007669"/>
    <property type="project" value="TreeGrafter"/>
</dbReference>
<evidence type="ECO:0000259" key="7">
    <source>
        <dbReference type="PROSITE" id="PS50850"/>
    </source>
</evidence>
<proteinExistence type="predicted"/>
<feature type="transmembrane region" description="Helical" evidence="6">
    <location>
        <begin position="326"/>
        <end position="350"/>
    </location>
</feature>
<keyword evidence="4 6" id="KW-0472">Membrane</keyword>
<feature type="transmembrane region" description="Helical" evidence="6">
    <location>
        <begin position="288"/>
        <end position="306"/>
    </location>
</feature>
<dbReference type="InterPro" id="IPR011701">
    <property type="entry name" value="MFS"/>
</dbReference>
<comment type="subcellular location">
    <subcellularLocation>
        <location evidence="1">Membrane</location>
        <topology evidence="1">Multi-pass membrane protein</topology>
    </subcellularLocation>
</comment>
<feature type="transmembrane region" description="Helical" evidence="6">
    <location>
        <begin position="218"/>
        <end position="238"/>
    </location>
</feature>
<evidence type="ECO:0000313" key="8">
    <source>
        <dbReference type="EMBL" id="KAH0593195.1"/>
    </source>
</evidence>
<keyword evidence="9" id="KW-1185">Reference proteome</keyword>
<evidence type="ECO:0000256" key="6">
    <source>
        <dbReference type="SAM" id="Phobius"/>
    </source>
</evidence>
<protein>
    <recommendedName>
        <fullName evidence="7">Major facilitator superfamily (MFS) profile domain-containing protein</fullName>
    </recommendedName>
</protein>
<keyword evidence="2 6" id="KW-0812">Transmembrane</keyword>
<dbReference type="Gene3D" id="1.20.1720.10">
    <property type="entry name" value="Multidrug resistance protein D"/>
    <property type="match status" value="1"/>
</dbReference>
<dbReference type="PROSITE" id="PS50850">
    <property type="entry name" value="MFS"/>
    <property type="match status" value="1"/>
</dbReference>
<feature type="region of interest" description="Disordered" evidence="5">
    <location>
        <begin position="1"/>
        <end position="36"/>
    </location>
</feature>
<keyword evidence="3 6" id="KW-1133">Transmembrane helix</keyword>
<dbReference type="SUPFAM" id="SSF103473">
    <property type="entry name" value="MFS general substrate transporter"/>
    <property type="match status" value="1"/>
</dbReference>
<reference evidence="8 9" key="1">
    <citation type="submission" date="2020-07" db="EMBL/GenBank/DDBJ databases">
        <title>Metarhizium humberi genome.</title>
        <authorList>
            <person name="Lysoe E."/>
        </authorList>
    </citation>
    <scope>NUCLEOTIDE SEQUENCE [LARGE SCALE GENOMIC DNA]</scope>
    <source>
        <strain evidence="8 9">ESALQ1638</strain>
    </source>
</reference>
<dbReference type="InterPro" id="IPR036259">
    <property type="entry name" value="MFS_trans_sf"/>
</dbReference>
<dbReference type="Proteomes" id="UP000764110">
    <property type="component" value="Unassembled WGS sequence"/>
</dbReference>
<evidence type="ECO:0000256" key="1">
    <source>
        <dbReference type="ARBA" id="ARBA00004141"/>
    </source>
</evidence>
<organism evidence="8 9">
    <name type="scientific">Metarhizium humberi</name>
    <dbReference type="NCBI Taxonomy" id="2596975"/>
    <lineage>
        <taxon>Eukaryota</taxon>
        <taxon>Fungi</taxon>
        <taxon>Dikarya</taxon>
        <taxon>Ascomycota</taxon>
        <taxon>Pezizomycotina</taxon>
        <taxon>Sordariomycetes</taxon>
        <taxon>Hypocreomycetidae</taxon>
        <taxon>Hypocreales</taxon>
        <taxon>Clavicipitaceae</taxon>
        <taxon>Metarhizium</taxon>
    </lineage>
</organism>
<feature type="transmembrane region" description="Helical" evidence="6">
    <location>
        <begin position="524"/>
        <end position="547"/>
    </location>
</feature>
<feature type="transmembrane region" description="Helical" evidence="6">
    <location>
        <begin position="258"/>
        <end position="276"/>
    </location>
</feature>
<feature type="transmembrane region" description="Helical" evidence="6">
    <location>
        <begin position="463"/>
        <end position="485"/>
    </location>
</feature>
<dbReference type="GO" id="GO:0015174">
    <property type="term" value="F:basic amino acid transmembrane transporter activity"/>
    <property type="evidence" value="ECO:0007669"/>
    <property type="project" value="TreeGrafter"/>
</dbReference>
<feature type="domain" description="Major facilitator superfamily (MFS) profile" evidence="7">
    <location>
        <begin position="63"/>
        <end position="552"/>
    </location>
</feature>
<feature type="transmembrane region" description="Helical" evidence="6">
    <location>
        <begin position="153"/>
        <end position="174"/>
    </location>
</feature>
<feature type="transmembrane region" description="Helical" evidence="6">
    <location>
        <begin position="59"/>
        <end position="76"/>
    </location>
</feature>
<sequence>MAQSRRSVLEAGHLHKDDAADESSSLLRRDHGAVQGTSPITSEAECIASRSTGDPSPEQFYFIFSQILVTAFISSFDMTIMASSHPVITAYFGAANAASLLSTAFLITSTVSHPLVGGISDATGRKIPFVASLALFAIATLWCSLAESIESLIAARAICGIGAGGSVTLGKIIISDLVPVERRGIYQSYLSIVFGIGCALGAALGGTMAESLGWRWEFAVQIPPMLLCVGMAALTIPGDLGISGESQTVVETIREFDTTGSFLLTLAVSFLILGLNLGGNMMPWSHPFVIASFAIFAISSPVFILVESRVPRPIMPPSLIFSMPRSNLVFSQFMSAVLSNAILFNMPLYFQAVLLTSATVSGLRLVIPTAITSIAGALTGFVITRTGHLKPSLIWGMMSCLCGTICLALMQRDLPDTLYLLALVPHAIGAGMQFPGSFIAILAVSEQAEQAVVTSTLALWRSLGMVFGIAGSSLVVQNALVHYLAAFVRGEKKEEVIACARASVAAVATLDQPYREQVVRSYEAALSLTFEVCIAVAVVSLLLIVPINLPLLPSRK</sequence>
<evidence type="ECO:0000256" key="3">
    <source>
        <dbReference type="ARBA" id="ARBA00022989"/>
    </source>
</evidence>
<feature type="transmembrane region" description="Helical" evidence="6">
    <location>
        <begin position="417"/>
        <end position="443"/>
    </location>
</feature>
<feature type="transmembrane region" description="Helical" evidence="6">
    <location>
        <begin position="362"/>
        <end position="381"/>
    </location>
</feature>
<feature type="transmembrane region" description="Helical" evidence="6">
    <location>
        <begin position="127"/>
        <end position="146"/>
    </location>
</feature>
<dbReference type="PANTHER" id="PTHR23501:SF67">
    <property type="entry name" value="MFS MULTIDRUG EFFLUX TRANSPORTER (EUROFUNG)"/>
    <property type="match status" value="1"/>
</dbReference>
<comment type="caution">
    <text evidence="8">The sequence shown here is derived from an EMBL/GenBank/DDBJ whole genome shotgun (WGS) entry which is preliminary data.</text>
</comment>
<feature type="transmembrane region" description="Helical" evidence="6">
    <location>
        <begin position="88"/>
        <end position="107"/>
    </location>
</feature>
<evidence type="ECO:0000256" key="2">
    <source>
        <dbReference type="ARBA" id="ARBA00022692"/>
    </source>
</evidence>
<evidence type="ECO:0000313" key="9">
    <source>
        <dbReference type="Proteomes" id="UP000764110"/>
    </source>
</evidence>
<gene>
    <name evidence="8" type="ORF">MHUMG1_08917</name>
</gene>
<evidence type="ECO:0000256" key="5">
    <source>
        <dbReference type="SAM" id="MobiDB-lite"/>
    </source>
</evidence>
<dbReference type="InterPro" id="IPR020846">
    <property type="entry name" value="MFS_dom"/>
</dbReference>
<dbReference type="Pfam" id="PF07690">
    <property type="entry name" value="MFS_1"/>
    <property type="match status" value="1"/>
</dbReference>